<dbReference type="Gene3D" id="1.25.40.10">
    <property type="entry name" value="Tetratricopeptide repeat domain"/>
    <property type="match status" value="1"/>
</dbReference>
<sequence>MSANAGVGLTKRFEEVKDFYANLGVEYRYSCYSEKNSEGCHLLADYLDTIEREYEKAARIYKQNCFENNYAHSCFSYGKALFYGRGIESDEKEAMIAFEKGCDLGFGGACFNAGQINIGAEPKARDIIKPDVKKGVTQLEKGCDLKDGKSCFTASCQYLFGKNGVEKNLQKAFKLAFKGCELDELRSCGNLSQMYERGDGVEKDLVKAQFYKKKVLDTFDEIKQKNNFSMEMYTDEVTFLDRIRKWFGISS</sequence>
<dbReference type="InterPro" id="IPR006597">
    <property type="entry name" value="Sel1-like"/>
</dbReference>
<name>A0A3S3PM57_9ACAR</name>
<dbReference type="GO" id="GO:0005758">
    <property type="term" value="C:mitochondrial intermembrane space"/>
    <property type="evidence" value="ECO:0007669"/>
    <property type="project" value="TreeGrafter"/>
</dbReference>
<dbReference type="Proteomes" id="UP000285301">
    <property type="component" value="Unassembled WGS sequence"/>
</dbReference>
<accession>A0A3S3PM57</accession>
<keyword evidence="2" id="KW-0677">Repeat</keyword>
<comment type="caution">
    <text evidence="3">The sequence shown here is derived from an EMBL/GenBank/DDBJ whole genome shotgun (WGS) entry which is preliminary data.</text>
</comment>
<organism evidence="3 4">
    <name type="scientific">Dinothrombium tinctorium</name>
    <dbReference type="NCBI Taxonomy" id="1965070"/>
    <lineage>
        <taxon>Eukaryota</taxon>
        <taxon>Metazoa</taxon>
        <taxon>Ecdysozoa</taxon>
        <taxon>Arthropoda</taxon>
        <taxon>Chelicerata</taxon>
        <taxon>Arachnida</taxon>
        <taxon>Acari</taxon>
        <taxon>Acariformes</taxon>
        <taxon>Trombidiformes</taxon>
        <taxon>Prostigmata</taxon>
        <taxon>Anystina</taxon>
        <taxon>Parasitengona</taxon>
        <taxon>Trombidioidea</taxon>
        <taxon>Trombidiidae</taxon>
        <taxon>Dinothrombium</taxon>
    </lineage>
</organism>
<evidence type="ECO:0000256" key="2">
    <source>
        <dbReference type="ARBA" id="ARBA00022737"/>
    </source>
</evidence>
<evidence type="ECO:0000313" key="4">
    <source>
        <dbReference type="Proteomes" id="UP000285301"/>
    </source>
</evidence>
<evidence type="ECO:0000313" key="3">
    <source>
        <dbReference type="EMBL" id="RWS15458.1"/>
    </source>
</evidence>
<dbReference type="PANTHER" id="PTHR13891">
    <property type="entry name" value="CYTOCHROME C OXIDASE ASSEMBLY FACTOR 7"/>
    <property type="match status" value="1"/>
</dbReference>
<dbReference type="Pfam" id="PF08238">
    <property type="entry name" value="Sel1"/>
    <property type="match status" value="3"/>
</dbReference>
<dbReference type="SUPFAM" id="SSF81901">
    <property type="entry name" value="HCP-like"/>
    <property type="match status" value="2"/>
</dbReference>
<dbReference type="InterPro" id="IPR011990">
    <property type="entry name" value="TPR-like_helical_dom_sf"/>
</dbReference>
<proteinExistence type="inferred from homology"/>
<dbReference type="OrthoDB" id="272077at2759"/>
<gene>
    <name evidence="3" type="ORF">B4U79_02701</name>
</gene>
<dbReference type="STRING" id="1965070.A0A3S3PM57"/>
<comment type="similarity">
    <text evidence="1">Belongs to the hcp beta-lactamase family.</text>
</comment>
<evidence type="ECO:0000256" key="1">
    <source>
        <dbReference type="ARBA" id="ARBA00008486"/>
    </source>
</evidence>
<dbReference type="PANTHER" id="PTHR13891:SF1">
    <property type="entry name" value="CYTOCHROME C OXIDASE ASSEMBLY FACTOR 7"/>
    <property type="match status" value="1"/>
</dbReference>
<dbReference type="SMART" id="SM00671">
    <property type="entry name" value="SEL1"/>
    <property type="match status" value="5"/>
</dbReference>
<keyword evidence="4" id="KW-1185">Reference proteome</keyword>
<dbReference type="InterPro" id="IPR040239">
    <property type="entry name" value="HcpB-like"/>
</dbReference>
<reference evidence="3 4" key="1">
    <citation type="journal article" date="2018" name="Gigascience">
        <title>Genomes of trombidid mites reveal novel predicted allergens and laterally-transferred genes associated with secondary metabolism.</title>
        <authorList>
            <person name="Dong X."/>
            <person name="Chaisiri K."/>
            <person name="Xia D."/>
            <person name="Armstrong S.D."/>
            <person name="Fang Y."/>
            <person name="Donnelly M.J."/>
            <person name="Kadowaki T."/>
            <person name="McGarry J.W."/>
            <person name="Darby A.C."/>
            <person name="Makepeace B.L."/>
        </authorList>
    </citation>
    <scope>NUCLEOTIDE SEQUENCE [LARGE SCALE GENOMIC DNA]</scope>
    <source>
        <strain evidence="3">UoL-WK</strain>
    </source>
</reference>
<dbReference type="EMBL" id="NCKU01000449">
    <property type="protein sequence ID" value="RWS15458.1"/>
    <property type="molecule type" value="Genomic_DNA"/>
</dbReference>
<dbReference type="AlphaFoldDB" id="A0A3S3PM57"/>
<protein>
    <submittedName>
        <fullName evidence="3">Sel1 repeat-containing protein 1-like protein</fullName>
    </submittedName>
</protein>